<dbReference type="EMBL" id="FIGZ01000027">
    <property type="protein sequence ID" value="CYV18135.1"/>
    <property type="molecule type" value="Genomic_DNA"/>
</dbReference>
<evidence type="ECO:0000313" key="2">
    <source>
        <dbReference type="Proteomes" id="UP000072083"/>
    </source>
</evidence>
<reference evidence="1 2" key="1">
    <citation type="submission" date="2016-02" db="EMBL/GenBank/DDBJ databases">
        <authorList>
            <consortium name="Pathogen Informatics"/>
        </authorList>
    </citation>
    <scope>NUCLEOTIDE SEQUENCE [LARGE SCALE GENOMIC DNA]</scope>
    <source>
        <strain evidence="1 2">LSS44</strain>
    </source>
</reference>
<evidence type="ECO:0000313" key="1">
    <source>
        <dbReference type="EMBL" id="CYV18135.1"/>
    </source>
</evidence>
<dbReference type="AlphaFoldDB" id="A0A0Z8HJI2"/>
<name>A0A0Z8HJI2_STRSU</name>
<dbReference type="RefSeq" id="WP_044758698.1">
    <property type="nucleotide sequence ID" value="NZ_CEEJ01000032.1"/>
</dbReference>
<accession>A0A0Z8HJI2</accession>
<dbReference type="Proteomes" id="UP000072083">
    <property type="component" value="Unassembled WGS sequence"/>
</dbReference>
<gene>
    <name evidence="1" type="ORF">ERS132406_01937</name>
</gene>
<sequence length="80" mass="8757">MALSKRNIEALGHQVSNLLPSLDMIKQLSNALLLAKNGDVDNGLLQHRMAEGISAISNTTEQLYRELDLLAFKLIKGVAK</sequence>
<proteinExistence type="predicted"/>
<organism evidence="1 2">
    <name type="scientific">Streptococcus suis</name>
    <dbReference type="NCBI Taxonomy" id="1307"/>
    <lineage>
        <taxon>Bacteria</taxon>
        <taxon>Bacillati</taxon>
        <taxon>Bacillota</taxon>
        <taxon>Bacilli</taxon>
        <taxon>Lactobacillales</taxon>
        <taxon>Streptococcaceae</taxon>
        <taxon>Streptococcus</taxon>
    </lineage>
</organism>
<protein>
    <submittedName>
        <fullName evidence="1">Uncharacterized protein</fullName>
    </submittedName>
</protein>